<dbReference type="AlphaFoldDB" id="A0A1H0JQX3"/>
<keyword evidence="2" id="KW-1185">Reference proteome</keyword>
<accession>A0A1H0JQX3</accession>
<evidence type="ECO:0000313" key="2">
    <source>
        <dbReference type="Proteomes" id="UP000242957"/>
    </source>
</evidence>
<name>A0A1H0JQX3_9PSED</name>
<reference evidence="2" key="1">
    <citation type="submission" date="2016-10" db="EMBL/GenBank/DDBJ databases">
        <authorList>
            <person name="Varghese N."/>
            <person name="Submissions S."/>
        </authorList>
    </citation>
    <scope>NUCLEOTIDE SEQUENCE [LARGE SCALE GENOMIC DNA]</scope>
    <source>
        <strain evidence="2">JCM 21621</strain>
    </source>
</reference>
<dbReference type="EMBL" id="FNIJ01000011">
    <property type="protein sequence ID" value="SDO46097.1"/>
    <property type="molecule type" value="Genomic_DNA"/>
</dbReference>
<gene>
    <name evidence="1" type="ORF">SAMN05216193_111171</name>
</gene>
<sequence length="49" mass="5447">MPPGMTKWKRLFNAPAGGQNQHQVGNHLIMFINHAMNPVNYARAPATFA</sequence>
<proteinExistence type="predicted"/>
<dbReference type="STRING" id="198616.SAMN05216193_111171"/>
<dbReference type="Proteomes" id="UP000242957">
    <property type="component" value="Unassembled WGS sequence"/>
</dbReference>
<evidence type="ECO:0000313" key="1">
    <source>
        <dbReference type="EMBL" id="SDO46097.1"/>
    </source>
</evidence>
<organism evidence="1 2">
    <name type="scientific">Pseudomonas jinjuensis</name>
    <dbReference type="NCBI Taxonomy" id="198616"/>
    <lineage>
        <taxon>Bacteria</taxon>
        <taxon>Pseudomonadati</taxon>
        <taxon>Pseudomonadota</taxon>
        <taxon>Gammaproteobacteria</taxon>
        <taxon>Pseudomonadales</taxon>
        <taxon>Pseudomonadaceae</taxon>
        <taxon>Pseudomonas</taxon>
    </lineage>
</organism>
<protein>
    <submittedName>
        <fullName evidence="1">Uncharacterized protein</fullName>
    </submittedName>
</protein>